<dbReference type="InterPro" id="IPR003661">
    <property type="entry name" value="HisK_dim/P_dom"/>
</dbReference>
<dbReference type="SUPFAM" id="SSF55874">
    <property type="entry name" value="ATPase domain of HSP90 chaperone/DNA topoisomerase II/histidine kinase"/>
    <property type="match status" value="1"/>
</dbReference>
<dbReference type="InterPro" id="IPR005467">
    <property type="entry name" value="His_kinase_dom"/>
</dbReference>
<dbReference type="SUPFAM" id="SSF47384">
    <property type="entry name" value="Homodimeric domain of signal transducing histidine kinase"/>
    <property type="match status" value="1"/>
</dbReference>
<dbReference type="PROSITE" id="PS50109">
    <property type="entry name" value="HIS_KIN"/>
    <property type="match status" value="1"/>
</dbReference>
<keyword evidence="3" id="KW-0597">Phosphoprotein</keyword>
<evidence type="ECO:0000256" key="3">
    <source>
        <dbReference type="ARBA" id="ARBA00022553"/>
    </source>
</evidence>
<proteinExistence type="predicted"/>
<dbReference type="InterPro" id="IPR003594">
    <property type="entry name" value="HATPase_dom"/>
</dbReference>
<dbReference type="EC" id="2.7.13.3" evidence="2"/>
<feature type="coiled-coil region" evidence="9">
    <location>
        <begin position="386"/>
        <end position="435"/>
    </location>
</feature>
<organism evidence="12 13">
    <name type="scientific">Arcobacter arenosus</name>
    <dbReference type="NCBI Taxonomy" id="2576037"/>
    <lineage>
        <taxon>Bacteria</taxon>
        <taxon>Pseudomonadati</taxon>
        <taxon>Campylobacterota</taxon>
        <taxon>Epsilonproteobacteria</taxon>
        <taxon>Campylobacterales</taxon>
        <taxon>Arcobacteraceae</taxon>
        <taxon>Arcobacter</taxon>
    </lineage>
</organism>
<dbReference type="InterPro" id="IPR036097">
    <property type="entry name" value="HisK_dim/P_sf"/>
</dbReference>
<comment type="catalytic activity">
    <reaction evidence="1">
        <text>ATP + protein L-histidine = ADP + protein N-phospho-L-histidine.</text>
        <dbReference type="EC" id="2.7.13.3"/>
    </reaction>
</comment>
<dbReference type="PANTHER" id="PTHR43065:SF10">
    <property type="entry name" value="PEROXIDE STRESS-ACTIVATED HISTIDINE KINASE MAK3"/>
    <property type="match status" value="1"/>
</dbReference>
<dbReference type="Gene3D" id="3.30.565.10">
    <property type="entry name" value="Histidine kinase-like ATPase, C-terminal domain"/>
    <property type="match status" value="1"/>
</dbReference>
<keyword evidence="5" id="KW-0547">Nucleotide-binding</keyword>
<keyword evidence="13" id="KW-1185">Reference proteome</keyword>
<name>A0A5R8Y0I4_9BACT</name>
<dbReference type="RefSeq" id="WP_138152373.1">
    <property type="nucleotide sequence ID" value="NZ_VANU01000003.1"/>
</dbReference>
<keyword evidence="10" id="KW-1133">Transmembrane helix</keyword>
<evidence type="ECO:0000313" key="13">
    <source>
        <dbReference type="Proteomes" id="UP000308901"/>
    </source>
</evidence>
<dbReference type="Proteomes" id="UP000308901">
    <property type="component" value="Unassembled WGS sequence"/>
</dbReference>
<keyword evidence="7" id="KW-0067">ATP-binding</keyword>
<gene>
    <name evidence="12" type="ORF">FDK22_07860</name>
</gene>
<dbReference type="EMBL" id="VANU01000003">
    <property type="protein sequence ID" value="TLP38379.1"/>
    <property type="molecule type" value="Genomic_DNA"/>
</dbReference>
<evidence type="ECO:0000256" key="2">
    <source>
        <dbReference type="ARBA" id="ARBA00012438"/>
    </source>
</evidence>
<dbReference type="AlphaFoldDB" id="A0A5R8Y0I4"/>
<evidence type="ECO:0000256" key="6">
    <source>
        <dbReference type="ARBA" id="ARBA00022777"/>
    </source>
</evidence>
<keyword evidence="10" id="KW-0812">Transmembrane</keyword>
<keyword evidence="9" id="KW-0175">Coiled coil</keyword>
<keyword evidence="10" id="KW-0472">Membrane</keyword>
<keyword evidence="6 12" id="KW-0418">Kinase</keyword>
<dbReference type="Gene3D" id="1.10.287.130">
    <property type="match status" value="1"/>
</dbReference>
<dbReference type="GO" id="GO:0005524">
    <property type="term" value="F:ATP binding"/>
    <property type="evidence" value="ECO:0007669"/>
    <property type="project" value="UniProtKB-KW"/>
</dbReference>
<evidence type="ECO:0000259" key="11">
    <source>
        <dbReference type="PROSITE" id="PS50109"/>
    </source>
</evidence>
<dbReference type="PANTHER" id="PTHR43065">
    <property type="entry name" value="SENSOR HISTIDINE KINASE"/>
    <property type="match status" value="1"/>
</dbReference>
<dbReference type="PRINTS" id="PR00344">
    <property type="entry name" value="BCTRLSENSOR"/>
</dbReference>
<dbReference type="GO" id="GO:0000155">
    <property type="term" value="F:phosphorelay sensor kinase activity"/>
    <property type="evidence" value="ECO:0007669"/>
    <property type="project" value="InterPro"/>
</dbReference>
<accession>A0A5R8Y0I4</accession>
<dbReference type="SMART" id="SM00387">
    <property type="entry name" value="HATPase_c"/>
    <property type="match status" value="1"/>
</dbReference>
<dbReference type="OrthoDB" id="9772835at2"/>
<dbReference type="InterPro" id="IPR004358">
    <property type="entry name" value="Sig_transdc_His_kin-like_C"/>
</dbReference>
<keyword evidence="4" id="KW-0808">Transferase</keyword>
<evidence type="ECO:0000313" key="12">
    <source>
        <dbReference type="EMBL" id="TLP38379.1"/>
    </source>
</evidence>
<dbReference type="CDD" id="cd00082">
    <property type="entry name" value="HisKA"/>
    <property type="match status" value="1"/>
</dbReference>
<feature type="transmembrane region" description="Helical" evidence="10">
    <location>
        <begin position="12"/>
        <end position="34"/>
    </location>
</feature>
<evidence type="ECO:0000256" key="5">
    <source>
        <dbReference type="ARBA" id="ARBA00022741"/>
    </source>
</evidence>
<evidence type="ECO:0000256" key="7">
    <source>
        <dbReference type="ARBA" id="ARBA00022840"/>
    </source>
</evidence>
<keyword evidence="8" id="KW-0902">Two-component regulatory system</keyword>
<feature type="transmembrane region" description="Helical" evidence="10">
    <location>
        <begin position="231"/>
        <end position="252"/>
    </location>
</feature>
<sequence>MTKKNKDNTLQQLILLLAIFILGIFSLISIHIFFLNLVDSLDKKTNNLKAKIAIGEYIVNDINMIRSDFYELATTATNKRGREIINNRIIEKVKLMENALDVLRNGGTIERIIRLNVVEHNSITKKIVYKKDKNDISLEVIDLSPKIYQFKQMLQRLNIMLQTQYFYKKNKDVNNFMELNTQIKRFYKRTPAFFIRISENASRLLYEGSLELEELENHIKKQKEYYTNIELTVIFLIVLLSLIIGSIIAFRINKNTKLLKRQESFTRGTLDSQENIVIVSDGEKMIGANSALINFFDNYKNFNEFEKEHKCICDFFEYGMGENLITGKYVNEMLWYEYIILNPEINHRVIMKKNGKSHYFLITATKKDLDNNDSIIIVTLNDITKEIEIQERLKHLNENLEDLVDEKTKELQVLNENLEKRVQQELEENRKKDRTLIQQSRFAALGEMLGNIAHQWRQPLSAISSTVSSMKIQLELNLASKEEIIKSYDSITKYVDFLDQTINDFRGFFRKDKEKVEFNILKKIENSISITSATYKNNSIQVKIKKDSDSYIAFGLPNELTQVFLNILNNAKDILIERKVNNRIVFIEISQSTQDFTIEIFDNAGGVDEEIIPKIFDPYFTTKHKSQGTGIGLYMSKYIIEKNMNGELGIENKHFKIDDEEYYGACFKIKLPKI</sequence>
<evidence type="ECO:0000256" key="4">
    <source>
        <dbReference type="ARBA" id="ARBA00022679"/>
    </source>
</evidence>
<comment type="caution">
    <text evidence="12">The sequence shown here is derived from an EMBL/GenBank/DDBJ whole genome shotgun (WGS) entry which is preliminary data.</text>
</comment>
<protein>
    <recommendedName>
        <fullName evidence="2">histidine kinase</fullName>
        <ecNumber evidence="2">2.7.13.3</ecNumber>
    </recommendedName>
</protein>
<evidence type="ECO:0000256" key="10">
    <source>
        <dbReference type="SAM" id="Phobius"/>
    </source>
</evidence>
<evidence type="ECO:0000256" key="8">
    <source>
        <dbReference type="ARBA" id="ARBA00023012"/>
    </source>
</evidence>
<reference evidence="12 13" key="1">
    <citation type="submission" date="2019-05" db="EMBL/GenBank/DDBJ databases">
        <title>Arcobacter sp. nov., isolated from sea sediment.</title>
        <authorList>
            <person name="Kim W."/>
        </authorList>
    </citation>
    <scope>NUCLEOTIDE SEQUENCE [LARGE SCALE GENOMIC DNA]</scope>
    <source>
        <strain evidence="12 13">CAU 1517</strain>
    </source>
</reference>
<evidence type="ECO:0000256" key="9">
    <source>
        <dbReference type="SAM" id="Coils"/>
    </source>
</evidence>
<dbReference type="Pfam" id="PF02518">
    <property type="entry name" value="HATPase_c"/>
    <property type="match status" value="1"/>
</dbReference>
<evidence type="ECO:0000256" key="1">
    <source>
        <dbReference type="ARBA" id="ARBA00000085"/>
    </source>
</evidence>
<feature type="domain" description="Histidine kinase" evidence="11">
    <location>
        <begin position="451"/>
        <end position="674"/>
    </location>
</feature>
<dbReference type="InterPro" id="IPR036890">
    <property type="entry name" value="HATPase_C_sf"/>
</dbReference>